<feature type="signal peptide" evidence="1">
    <location>
        <begin position="1"/>
        <end position="24"/>
    </location>
</feature>
<evidence type="ECO:0000313" key="4">
    <source>
        <dbReference type="Proteomes" id="UP000248132"/>
    </source>
</evidence>
<dbReference type="PROSITE" id="PS51257">
    <property type="entry name" value="PROKAR_LIPOPROTEIN"/>
    <property type="match status" value="1"/>
</dbReference>
<reference evidence="3 4" key="1">
    <citation type="submission" date="2018-06" db="EMBL/GenBank/DDBJ databases">
        <title>Genomic Encyclopedia of Type Strains, Phase I: the one thousand microbial genomes (KMG-I) project.</title>
        <authorList>
            <person name="Kyrpides N."/>
        </authorList>
    </citation>
    <scope>NUCLEOTIDE SEQUENCE [LARGE SCALE GENOMIC DNA]</scope>
    <source>
        <strain evidence="3 4">DSM 19573</strain>
    </source>
</reference>
<keyword evidence="1" id="KW-0732">Signal</keyword>
<sequence length="130" mass="13756">MKNKRFFACAAIMLVLLSAGCSTEQTDNSSVKKEAAGQSAEAGKIKDGIYSGVARGYKKGLHVNVTVKDSKIADVEIGKNNEDEPYLTDSMVVIEQIVETQSTEVDAVAGATKTCKGIAKAVDNALEKAK</sequence>
<keyword evidence="4" id="KW-1185">Reference proteome</keyword>
<name>A0A318Y8T7_9FIRM</name>
<dbReference type="EMBL" id="QKMR01000005">
    <property type="protein sequence ID" value="PYG88728.1"/>
    <property type="molecule type" value="Genomic_DNA"/>
</dbReference>
<protein>
    <submittedName>
        <fullName evidence="3">Uncharacterized protein with FMN-binding domain</fullName>
    </submittedName>
</protein>
<gene>
    <name evidence="3" type="ORF">LY28_01082</name>
</gene>
<accession>A0A318Y8T7</accession>
<evidence type="ECO:0000256" key="1">
    <source>
        <dbReference type="SAM" id="SignalP"/>
    </source>
</evidence>
<proteinExistence type="predicted"/>
<evidence type="ECO:0000259" key="2">
    <source>
        <dbReference type="SMART" id="SM00900"/>
    </source>
</evidence>
<dbReference type="SMART" id="SM00900">
    <property type="entry name" value="FMN_bind"/>
    <property type="match status" value="1"/>
</dbReference>
<dbReference type="AlphaFoldDB" id="A0A318Y8T7"/>
<dbReference type="Proteomes" id="UP000248132">
    <property type="component" value="Unassembled WGS sequence"/>
</dbReference>
<comment type="caution">
    <text evidence="3">The sequence shown here is derived from an EMBL/GenBank/DDBJ whole genome shotgun (WGS) entry which is preliminary data.</text>
</comment>
<feature type="chain" id="PRO_5016245964" evidence="1">
    <location>
        <begin position="25"/>
        <end position="130"/>
    </location>
</feature>
<feature type="domain" description="FMN-binding" evidence="2">
    <location>
        <begin position="56"/>
        <end position="129"/>
    </location>
</feature>
<dbReference type="InterPro" id="IPR007329">
    <property type="entry name" value="FMN-bd"/>
</dbReference>
<evidence type="ECO:0000313" key="3">
    <source>
        <dbReference type="EMBL" id="PYG88728.1"/>
    </source>
</evidence>
<organism evidence="3 4">
    <name type="scientific">Ruminiclostridium sufflavum DSM 19573</name>
    <dbReference type="NCBI Taxonomy" id="1121337"/>
    <lineage>
        <taxon>Bacteria</taxon>
        <taxon>Bacillati</taxon>
        <taxon>Bacillota</taxon>
        <taxon>Clostridia</taxon>
        <taxon>Eubacteriales</taxon>
        <taxon>Oscillospiraceae</taxon>
        <taxon>Ruminiclostridium</taxon>
    </lineage>
</organism>
<dbReference type="GO" id="GO:0016020">
    <property type="term" value="C:membrane"/>
    <property type="evidence" value="ECO:0007669"/>
    <property type="project" value="InterPro"/>
</dbReference>
<dbReference type="RefSeq" id="WP_165835502.1">
    <property type="nucleotide sequence ID" value="NZ_QKMR01000005.1"/>
</dbReference>
<dbReference type="Pfam" id="PF04205">
    <property type="entry name" value="FMN_bind"/>
    <property type="match status" value="1"/>
</dbReference>
<dbReference type="GO" id="GO:0010181">
    <property type="term" value="F:FMN binding"/>
    <property type="evidence" value="ECO:0007669"/>
    <property type="project" value="InterPro"/>
</dbReference>
<dbReference type="Gene3D" id="3.90.1010.20">
    <property type="match status" value="1"/>
</dbReference>